<organism evidence="6 7">
    <name type="scientific">Prymnesium parvum</name>
    <name type="common">Toxic golden alga</name>
    <dbReference type="NCBI Taxonomy" id="97485"/>
    <lineage>
        <taxon>Eukaryota</taxon>
        <taxon>Haptista</taxon>
        <taxon>Haptophyta</taxon>
        <taxon>Prymnesiophyceae</taxon>
        <taxon>Prymnesiales</taxon>
        <taxon>Prymnesiaceae</taxon>
        <taxon>Prymnesium</taxon>
    </lineage>
</organism>
<dbReference type="Proteomes" id="UP001515480">
    <property type="component" value="Unassembled WGS sequence"/>
</dbReference>
<evidence type="ECO:0000256" key="3">
    <source>
        <dbReference type="ARBA" id="ARBA00022833"/>
    </source>
</evidence>
<dbReference type="AlphaFoldDB" id="A0AB34K463"/>
<dbReference type="GO" id="GO:0008270">
    <property type="term" value="F:zinc ion binding"/>
    <property type="evidence" value="ECO:0007669"/>
    <property type="project" value="UniProtKB-KW"/>
</dbReference>
<keyword evidence="7" id="KW-1185">Reference proteome</keyword>
<accession>A0AB34K463</accession>
<dbReference type="CDD" id="cd21437">
    <property type="entry name" value="zf-HIT_ZNHIT1_like"/>
    <property type="match status" value="1"/>
</dbReference>
<evidence type="ECO:0000313" key="6">
    <source>
        <dbReference type="EMBL" id="KAL1529026.1"/>
    </source>
</evidence>
<dbReference type="InterPro" id="IPR039723">
    <property type="entry name" value="Vps71/ZNHIT1"/>
</dbReference>
<gene>
    <name evidence="6" type="ORF">AB1Y20_010346</name>
</gene>
<evidence type="ECO:0000313" key="7">
    <source>
        <dbReference type="Proteomes" id="UP001515480"/>
    </source>
</evidence>
<reference evidence="6 7" key="1">
    <citation type="journal article" date="2024" name="Science">
        <title>Giant polyketide synthase enzymes in the biosynthesis of giant marine polyether toxins.</title>
        <authorList>
            <person name="Fallon T.R."/>
            <person name="Shende V.V."/>
            <person name="Wierzbicki I.H."/>
            <person name="Pendleton A.L."/>
            <person name="Watervoot N.F."/>
            <person name="Auber R.P."/>
            <person name="Gonzalez D.J."/>
            <person name="Wisecaver J.H."/>
            <person name="Moore B.S."/>
        </authorList>
    </citation>
    <scope>NUCLEOTIDE SEQUENCE [LARGE SCALE GENOMIC DNA]</scope>
    <source>
        <strain evidence="6 7">12B1</strain>
    </source>
</reference>
<keyword evidence="3" id="KW-0862">Zinc</keyword>
<proteinExistence type="predicted"/>
<evidence type="ECO:0000256" key="1">
    <source>
        <dbReference type="ARBA" id="ARBA00022723"/>
    </source>
</evidence>
<evidence type="ECO:0000259" key="5">
    <source>
        <dbReference type="Pfam" id="PF08265"/>
    </source>
</evidence>
<feature type="domain" description="Vps72/YL1 C-terminal" evidence="5">
    <location>
        <begin position="124"/>
        <end position="150"/>
    </location>
</feature>
<dbReference type="GO" id="GO:0006338">
    <property type="term" value="P:chromatin remodeling"/>
    <property type="evidence" value="ECO:0007669"/>
    <property type="project" value="InterPro"/>
</dbReference>
<keyword evidence="1" id="KW-0479">Metal-binding</keyword>
<name>A0AB34K463_PRYPA</name>
<feature type="region of interest" description="Disordered" evidence="4">
    <location>
        <begin position="37"/>
        <end position="56"/>
    </location>
</feature>
<evidence type="ECO:0000256" key="2">
    <source>
        <dbReference type="ARBA" id="ARBA00022771"/>
    </source>
</evidence>
<dbReference type="Pfam" id="PF08265">
    <property type="entry name" value="YL1_C"/>
    <property type="match status" value="1"/>
</dbReference>
<evidence type="ECO:0000256" key="4">
    <source>
        <dbReference type="SAM" id="MobiDB-lite"/>
    </source>
</evidence>
<sequence>MVEGKRGGRARKATEKVRVFDASTRAELRKRKLDALEADNWEEEKPTEEDGEYLEEEEDEIVAVGAAKRARKKKAKRDVWNATQKCKSLQEILDEEQYLRYPSWVPNFLSIAAAPSRYPPRRFCSVSGLEAKYKCPVTGEYLATLDAFETHRETRLKGLV</sequence>
<comment type="caution">
    <text evidence="6">The sequence shown here is derived from an EMBL/GenBank/DDBJ whole genome shotgun (WGS) entry which is preliminary data.</text>
</comment>
<keyword evidence="2" id="KW-0863">Zinc-finger</keyword>
<dbReference type="PANTHER" id="PTHR13093">
    <property type="entry name" value="ZINC FINGER HIT DOMAIN CONTAINING PROTEIN 1"/>
    <property type="match status" value="1"/>
</dbReference>
<dbReference type="EMBL" id="JBGBPQ010000002">
    <property type="protein sequence ID" value="KAL1529026.1"/>
    <property type="molecule type" value="Genomic_DNA"/>
</dbReference>
<dbReference type="InterPro" id="IPR013272">
    <property type="entry name" value="Vps72/YL1_C"/>
</dbReference>
<protein>
    <recommendedName>
        <fullName evidence="5">Vps72/YL1 C-terminal domain-containing protein</fullName>
    </recommendedName>
</protein>